<evidence type="ECO:0000259" key="3">
    <source>
        <dbReference type="Pfam" id="PF00472"/>
    </source>
</evidence>
<evidence type="ECO:0000256" key="1">
    <source>
        <dbReference type="ARBA" id="ARBA00010835"/>
    </source>
</evidence>
<dbReference type="Gene3D" id="3.30.160.20">
    <property type="match status" value="1"/>
</dbReference>
<feature type="domain" description="Prokaryotic-type class I peptide chain release factors" evidence="3">
    <location>
        <begin position="5"/>
        <end position="128"/>
    </location>
</feature>
<proteinExistence type="inferred from homology"/>
<dbReference type="HOGENOM" id="CLU_089470_3_0_4"/>
<dbReference type="SUPFAM" id="SSF75620">
    <property type="entry name" value="Release factor"/>
    <property type="match status" value="1"/>
</dbReference>
<dbReference type="PANTHER" id="PTHR47814:SF1">
    <property type="entry name" value="PEPTIDYL-TRNA HYDROLASE ARFB"/>
    <property type="match status" value="1"/>
</dbReference>
<dbReference type="GO" id="GO:0072344">
    <property type="term" value="P:rescue of stalled ribosome"/>
    <property type="evidence" value="ECO:0007669"/>
    <property type="project" value="TreeGrafter"/>
</dbReference>
<feature type="region of interest" description="Disordered" evidence="2">
    <location>
        <begin position="99"/>
        <end position="136"/>
    </location>
</feature>
<evidence type="ECO:0000313" key="5">
    <source>
        <dbReference type="Proteomes" id="UP000001693"/>
    </source>
</evidence>
<dbReference type="GO" id="GO:0004045">
    <property type="term" value="F:peptidyl-tRNA hydrolase activity"/>
    <property type="evidence" value="ECO:0007669"/>
    <property type="project" value="TreeGrafter"/>
</dbReference>
<gene>
    <name evidence="4" type="ordered locus">Lcho_0919</name>
</gene>
<dbReference type="GO" id="GO:0003747">
    <property type="term" value="F:translation release factor activity"/>
    <property type="evidence" value="ECO:0007669"/>
    <property type="project" value="InterPro"/>
</dbReference>
<sequence length="136" mass="14878">MKPLQVLPGEVHCTAIRAQGAGGQNVNKVSNAVHLRYDIHASSLPDEVKERLLALPDHRITRDGVVVIKAQESRSLEANREHALARLQTMIDQAASVPTLRKPTRATAGSQRRRLAGKNLRGQVKALRGRVGRDAD</sequence>
<dbReference type="OrthoDB" id="9815709at2"/>
<dbReference type="STRING" id="395495.Lcho_0919"/>
<name>B1Y2H5_LEPCP</name>
<keyword evidence="5" id="KW-1185">Reference proteome</keyword>
<protein>
    <submittedName>
        <fullName evidence="4">Class I peptide chain release factor</fullName>
    </submittedName>
</protein>
<evidence type="ECO:0000313" key="4">
    <source>
        <dbReference type="EMBL" id="ACB33191.1"/>
    </source>
</evidence>
<dbReference type="EMBL" id="CP001013">
    <property type="protein sequence ID" value="ACB33191.1"/>
    <property type="molecule type" value="Genomic_DNA"/>
</dbReference>
<accession>B1Y2H5</accession>
<dbReference type="PANTHER" id="PTHR47814">
    <property type="entry name" value="PEPTIDYL-TRNA HYDROLASE ARFB"/>
    <property type="match status" value="1"/>
</dbReference>
<organism evidence="4 5">
    <name type="scientific">Leptothrix cholodnii (strain ATCC 51168 / LMG 8142 / SP-6)</name>
    <name type="common">Leptothrix discophora (strain SP-6)</name>
    <dbReference type="NCBI Taxonomy" id="395495"/>
    <lineage>
        <taxon>Bacteria</taxon>
        <taxon>Pseudomonadati</taxon>
        <taxon>Pseudomonadota</taxon>
        <taxon>Betaproteobacteria</taxon>
        <taxon>Burkholderiales</taxon>
        <taxon>Sphaerotilaceae</taxon>
        <taxon>Leptothrix</taxon>
    </lineage>
</organism>
<evidence type="ECO:0000256" key="2">
    <source>
        <dbReference type="SAM" id="MobiDB-lite"/>
    </source>
</evidence>
<dbReference type="KEGG" id="lch:Lcho_0919"/>
<dbReference type="Proteomes" id="UP000001693">
    <property type="component" value="Chromosome"/>
</dbReference>
<dbReference type="GO" id="GO:0043022">
    <property type="term" value="F:ribosome binding"/>
    <property type="evidence" value="ECO:0007669"/>
    <property type="project" value="TreeGrafter"/>
</dbReference>
<comment type="similarity">
    <text evidence="1">Belongs to the prokaryotic/mitochondrial release factor family.</text>
</comment>
<dbReference type="eggNOG" id="COG1186">
    <property type="taxonomic scope" value="Bacteria"/>
</dbReference>
<dbReference type="InterPro" id="IPR000352">
    <property type="entry name" value="Pep_chain_release_fac_I"/>
</dbReference>
<dbReference type="InterPro" id="IPR045853">
    <property type="entry name" value="Pep_chain_release_fac_I_sf"/>
</dbReference>
<reference evidence="4 5" key="1">
    <citation type="submission" date="2008-03" db="EMBL/GenBank/DDBJ databases">
        <title>Complete sequence of Leptothrix cholodnii SP-6.</title>
        <authorList>
            <consortium name="US DOE Joint Genome Institute"/>
            <person name="Copeland A."/>
            <person name="Lucas S."/>
            <person name="Lapidus A."/>
            <person name="Glavina del Rio T."/>
            <person name="Dalin E."/>
            <person name="Tice H."/>
            <person name="Bruce D."/>
            <person name="Goodwin L."/>
            <person name="Pitluck S."/>
            <person name="Chertkov O."/>
            <person name="Brettin T."/>
            <person name="Detter J.C."/>
            <person name="Han C."/>
            <person name="Kuske C.R."/>
            <person name="Schmutz J."/>
            <person name="Larimer F."/>
            <person name="Land M."/>
            <person name="Hauser L."/>
            <person name="Kyrpides N."/>
            <person name="Lykidis A."/>
            <person name="Emerson D."/>
            <person name="Richardson P."/>
        </authorList>
    </citation>
    <scope>NUCLEOTIDE SEQUENCE [LARGE SCALE GENOMIC DNA]</scope>
    <source>
        <strain evidence="5">ATCC 51168 / LMG 8142 / SP-6</strain>
    </source>
</reference>
<dbReference type="NCBIfam" id="NF006718">
    <property type="entry name" value="PRK09256.1"/>
    <property type="match status" value="1"/>
</dbReference>
<dbReference type="AlphaFoldDB" id="B1Y2H5"/>
<dbReference type="Pfam" id="PF00472">
    <property type="entry name" value="RF-1"/>
    <property type="match status" value="1"/>
</dbReference>
<dbReference type="RefSeq" id="WP_012345953.1">
    <property type="nucleotide sequence ID" value="NC_010524.1"/>
</dbReference>